<accession>A0A0X8XBG7</accession>
<dbReference type="InterPro" id="IPR036986">
    <property type="entry name" value="S4_RNA-bd_sf"/>
</dbReference>
<gene>
    <name evidence="7" type="ORF">HH1059_21090</name>
</gene>
<dbReference type="Proteomes" id="UP000218890">
    <property type="component" value="Chromosome"/>
</dbReference>
<feature type="domain" description="RNA-binding S4" evidence="6">
    <location>
        <begin position="6"/>
        <end position="67"/>
    </location>
</feature>
<comment type="similarity">
    <text evidence="1 4">Belongs to the HSP15 family.</text>
</comment>
<evidence type="ECO:0000259" key="6">
    <source>
        <dbReference type="SMART" id="SM00363"/>
    </source>
</evidence>
<dbReference type="KEGG" id="hhk:HH1059_21090"/>
<organism evidence="7 8">
    <name type="scientific">Halorhodospira halochloris</name>
    <name type="common">Ectothiorhodospira halochloris</name>
    <dbReference type="NCBI Taxonomy" id="1052"/>
    <lineage>
        <taxon>Bacteria</taxon>
        <taxon>Pseudomonadati</taxon>
        <taxon>Pseudomonadota</taxon>
        <taxon>Gammaproteobacteria</taxon>
        <taxon>Chromatiales</taxon>
        <taxon>Ectothiorhodospiraceae</taxon>
        <taxon>Halorhodospira</taxon>
    </lineage>
</organism>
<evidence type="ECO:0000256" key="5">
    <source>
        <dbReference type="SAM" id="MobiDB-lite"/>
    </source>
</evidence>
<dbReference type="SUPFAM" id="SSF55174">
    <property type="entry name" value="Alpha-L RNA-binding motif"/>
    <property type="match status" value="1"/>
</dbReference>
<dbReference type="PROSITE" id="PS50889">
    <property type="entry name" value="S4"/>
    <property type="match status" value="1"/>
</dbReference>
<dbReference type="PIRSF" id="PIRSF016821">
    <property type="entry name" value="HSP15"/>
    <property type="match status" value="1"/>
</dbReference>
<evidence type="ECO:0000313" key="8">
    <source>
        <dbReference type="Proteomes" id="UP000218890"/>
    </source>
</evidence>
<evidence type="ECO:0000256" key="1">
    <source>
        <dbReference type="ARBA" id="ARBA00008396"/>
    </source>
</evidence>
<dbReference type="Gene3D" id="3.10.290.10">
    <property type="entry name" value="RNA-binding S4 domain"/>
    <property type="match status" value="1"/>
</dbReference>
<dbReference type="GO" id="GO:0034605">
    <property type="term" value="P:cellular response to heat"/>
    <property type="evidence" value="ECO:0007669"/>
    <property type="project" value="InterPro"/>
</dbReference>
<feature type="compositionally biased region" description="Basic and acidic residues" evidence="5">
    <location>
        <begin position="86"/>
        <end position="96"/>
    </location>
</feature>
<name>A0A0X8XBG7_HALHR</name>
<evidence type="ECO:0000313" key="7">
    <source>
        <dbReference type="EMBL" id="BAU58819.1"/>
    </source>
</evidence>
<keyword evidence="7" id="KW-0346">Stress response</keyword>
<evidence type="ECO:0000256" key="2">
    <source>
        <dbReference type="ARBA" id="ARBA00022884"/>
    </source>
</evidence>
<evidence type="ECO:0000256" key="3">
    <source>
        <dbReference type="ARBA" id="ARBA00023125"/>
    </source>
</evidence>
<protein>
    <recommendedName>
        <fullName evidence="4">Heat shock protein 15</fullName>
    </recommendedName>
</protein>
<dbReference type="RefSeq" id="WP_096410113.1">
    <property type="nucleotide sequence ID" value="NZ_AP017372.2"/>
</dbReference>
<proteinExistence type="inferred from homology"/>
<reference evidence="7" key="1">
    <citation type="submission" date="2016-02" db="EMBL/GenBank/DDBJ databases">
        <title>Halorhodospira halochloris DSM-1059 complete genome, version 2.</title>
        <authorList>
            <person name="Tsukatani Y."/>
        </authorList>
    </citation>
    <scope>NUCLEOTIDE SEQUENCE</scope>
    <source>
        <strain evidence="7">DSM 1059</strain>
    </source>
</reference>
<feature type="compositionally biased region" description="Basic residues" evidence="5">
    <location>
        <begin position="117"/>
        <end position="128"/>
    </location>
</feature>
<dbReference type="GO" id="GO:0003727">
    <property type="term" value="F:single-stranded RNA binding"/>
    <property type="evidence" value="ECO:0007669"/>
    <property type="project" value="InterPro"/>
</dbReference>
<dbReference type="Pfam" id="PF01479">
    <property type="entry name" value="S4"/>
    <property type="match status" value="1"/>
</dbReference>
<keyword evidence="8" id="KW-1185">Reference proteome</keyword>
<keyword evidence="3 4" id="KW-0238">DNA-binding</keyword>
<dbReference type="GO" id="GO:0043023">
    <property type="term" value="F:ribosomal large subunit binding"/>
    <property type="evidence" value="ECO:0007669"/>
    <property type="project" value="InterPro"/>
</dbReference>
<dbReference type="CDD" id="cd00165">
    <property type="entry name" value="S4"/>
    <property type="match status" value="1"/>
</dbReference>
<dbReference type="EMBL" id="AP017372">
    <property type="protein sequence ID" value="BAU58819.1"/>
    <property type="molecule type" value="Genomic_DNA"/>
</dbReference>
<dbReference type="AlphaFoldDB" id="A0A0X8XBG7"/>
<dbReference type="SMART" id="SM00363">
    <property type="entry name" value="S4"/>
    <property type="match status" value="1"/>
</dbReference>
<feature type="region of interest" description="Disordered" evidence="5">
    <location>
        <begin position="84"/>
        <end position="128"/>
    </location>
</feature>
<sequence>MSDNSVRLDRWLWAARFFKTRRLAVEAVQGGKVDVDGARAKPGRPVKPGDRLTITKGEQRFEVVVQDVAQQRGPAKVAETLYEETAQSRERREQQAHQRRIAGAAMPRPEQRPDKRERRRLSSFKRGG</sequence>
<dbReference type="OrthoDB" id="9797176at2"/>
<dbReference type="InterPro" id="IPR025708">
    <property type="entry name" value="HSP15"/>
</dbReference>
<evidence type="ECO:0000256" key="4">
    <source>
        <dbReference type="PIRNR" id="PIRNR016821"/>
    </source>
</evidence>
<dbReference type="GO" id="GO:0003677">
    <property type="term" value="F:DNA binding"/>
    <property type="evidence" value="ECO:0007669"/>
    <property type="project" value="UniProtKB-KW"/>
</dbReference>
<keyword evidence="2 4" id="KW-0694">RNA-binding</keyword>
<dbReference type="InterPro" id="IPR002942">
    <property type="entry name" value="S4_RNA-bd"/>
</dbReference>